<reference evidence="4 5" key="1">
    <citation type="submission" date="2019-01" db="EMBL/GenBank/DDBJ databases">
        <title>Genome sequencing of strain DFW100M-13.</title>
        <authorList>
            <person name="Heo J."/>
            <person name="Kim S.-J."/>
            <person name="Kim J.-S."/>
            <person name="Hong S.-B."/>
            <person name="Kwon S.-W."/>
        </authorList>
    </citation>
    <scope>NUCLEOTIDE SEQUENCE [LARGE SCALE GENOMIC DNA]</scope>
    <source>
        <strain evidence="4 5">DFW100M-13</strain>
    </source>
</reference>
<dbReference type="EMBL" id="CP035494">
    <property type="protein sequence ID" value="QAY60338.1"/>
    <property type="molecule type" value="Genomic_DNA"/>
</dbReference>
<dbReference type="Gene3D" id="3.40.630.30">
    <property type="match status" value="1"/>
</dbReference>
<dbReference type="KEGG" id="mprt:ET475_10315"/>
<dbReference type="AlphaFoldDB" id="A0A4P6ER35"/>
<evidence type="ECO:0000313" key="5">
    <source>
        <dbReference type="Proteomes" id="UP000293995"/>
    </source>
</evidence>
<dbReference type="InterPro" id="IPR000182">
    <property type="entry name" value="GNAT_dom"/>
</dbReference>
<dbReference type="Pfam" id="PF13563">
    <property type="entry name" value="2_5_RNA_ligase2"/>
    <property type="match status" value="1"/>
</dbReference>
<keyword evidence="5" id="KW-1185">Reference proteome</keyword>
<dbReference type="Gene3D" id="3.90.1140.10">
    <property type="entry name" value="Cyclic phosphodiesterase"/>
    <property type="match status" value="1"/>
</dbReference>
<sequence length="326" mass="35399">MTTGSGSPRRYVIAAMLNGMEVGTEFDRTQWPAHVTLVSNFTTEASTAKLAAKMRRALAPERPLQLEFGDTAMFGRDRDIPVRLVRSESAIGLHEELIAELSVDAHIVADEPAYWHAGYRPHVTLTPALGAGEALPRVSRNVVLARLDGGRATIVAAVRLSAGDGPVVGIDVRRADAGDAHDLAQLKIEWAQVDPSPNRQEVDEFADALSTWIAGQDDLLVVEVAVADGQIVGMAWMVLFERAPDFADRQRLTADIQSVYVTPAHRNRGIGRRLVDALCDAADARSVPRILVTASARSVPLYERSGFESSPLLLQRRAGQVGLERD</sequence>
<dbReference type="GO" id="GO:0016747">
    <property type="term" value="F:acyltransferase activity, transferring groups other than amino-acyl groups"/>
    <property type="evidence" value="ECO:0007669"/>
    <property type="project" value="InterPro"/>
</dbReference>
<keyword evidence="2" id="KW-0012">Acyltransferase</keyword>
<name>A0A4P6ER35_9MICO</name>
<dbReference type="PROSITE" id="PS51186">
    <property type="entry name" value="GNAT"/>
    <property type="match status" value="1"/>
</dbReference>
<dbReference type="InterPro" id="IPR050832">
    <property type="entry name" value="Bact_Acetyltransf"/>
</dbReference>
<protein>
    <submittedName>
        <fullName evidence="4">GNAT family N-acetyltransferase</fullName>
    </submittedName>
</protein>
<gene>
    <name evidence="4" type="ORF">ET475_10315</name>
</gene>
<evidence type="ECO:0000256" key="2">
    <source>
        <dbReference type="ARBA" id="ARBA00023315"/>
    </source>
</evidence>
<dbReference type="SUPFAM" id="SSF55729">
    <property type="entry name" value="Acyl-CoA N-acyltransferases (Nat)"/>
    <property type="match status" value="1"/>
</dbReference>
<organism evidence="4 5">
    <name type="scientific">Microbacterium protaetiae</name>
    <dbReference type="NCBI Taxonomy" id="2509458"/>
    <lineage>
        <taxon>Bacteria</taxon>
        <taxon>Bacillati</taxon>
        <taxon>Actinomycetota</taxon>
        <taxon>Actinomycetes</taxon>
        <taxon>Micrococcales</taxon>
        <taxon>Microbacteriaceae</taxon>
        <taxon>Microbacterium</taxon>
    </lineage>
</organism>
<dbReference type="OrthoDB" id="4936934at2"/>
<dbReference type="Proteomes" id="UP000293995">
    <property type="component" value="Chromosome"/>
</dbReference>
<proteinExistence type="predicted"/>
<evidence type="ECO:0000256" key="1">
    <source>
        <dbReference type="ARBA" id="ARBA00022679"/>
    </source>
</evidence>
<evidence type="ECO:0000259" key="3">
    <source>
        <dbReference type="PROSITE" id="PS51186"/>
    </source>
</evidence>
<accession>A0A4P6ER35</accession>
<feature type="domain" description="N-acetyltransferase" evidence="3">
    <location>
        <begin position="170"/>
        <end position="326"/>
    </location>
</feature>
<dbReference type="InterPro" id="IPR009097">
    <property type="entry name" value="Cyclic_Pdiesterase"/>
</dbReference>
<dbReference type="PANTHER" id="PTHR43877">
    <property type="entry name" value="AMINOALKYLPHOSPHONATE N-ACETYLTRANSFERASE-RELATED-RELATED"/>
    <property type="match status" value="1"/>
</dbReference>
<dbReference type="RefSeq" id="WP_129389532.1">
    <property type="nucleotide sequence ID" value="NZ_CP035494.1"/>
</dbReference>
<dbReference type="SUPFAM" id="SSF55144">
    <property type="entry name" value="LigT-like"/>
    <property type="match status" value="1"/>
</dbReference>
<dbReference type="InterPro" id="IPR016181">
    <property type="entry name" value="Acyl_CoA_acyltransferase"/>
</dbReference>
<dbReference type="CDD" id="cd04301">
    <property type="entry name" value="NAT_SF"/>
    <property type="match status" value="1"/>
</dbReference>
<evidence type="ECO:0000313" key="4">
    <source>
        <dbReference type="EMBL" id="QAY60338.1"/>
    </source>
</evidence>
<keyword evidence="1 4" id="KW-0808">Transferase</keyword>
<dbReference type="Pfam" id="PF00583">
    <property type="entry name" value="Acetyltransf_1"/>
    <property type="match status" value="1"/>
</dbReference>